<reference evidence="2" key="1">
    <citation type="submission" date="2014-05" db="EMBL/GenBank/DDBJ databases">
        <title>The transcriptome of the halophilic microalga Tetraselmis sp. GSL018 isolated from the Great Salt Lake, Utah.</title>
        <authorList>
            <person name="Jinkerson R.E."/>
            <person name="D'Adamo S."/>
            <person name="Posewitz M.C."/>
        </authorList>
    </citation>
    <scope>NUCLEOTIDE SEQUENCE</scope>
    <source>
        <strain evidence="2">GSL018</strain>
    </source>
</reference>
<feature type="compositionally biased region" description="Basic and acidic residues" evidence="1">
    <location>
        <begin position="41"/>
        <end position="51"/>
    </location>
</feature>
<evidence type="ECO:0000256" key="1">
    <source>
        <dbReference type="SAM" id="MobiDB-lite"/>
    </source>
</evidence>
<feature type="non-terminal residue" evidence="2">
    <location>
        <position position="72"/>
    </location>
</feature>
<sequence>TETHVRAHTHMHTLSLTHNHRETYIRLRMQTHKRNTLGPPREIEREQREGRGVGGSAFTHRSRRMVTSMPAA</sequence>
<dbReference type="EMBL" id="GBEZ01021239">
    <property type="protein sequence ID" value="JAC65496.1"/>
    <property type="molecule type" value="Transcribed_RNA"/>
</dbReference>
<evidence type="ECO:0000313" key="2">
    <source>
        <dbReference type="EMBL" id="JAC65496.1"/>
    </source>
</evidence>
<name>A0A061R4N1_9CHLO</name>
<protein>
    <submittedName>
        <fullName evidence="2">Uncharacterized protein</fullName>
    </submittedName>
</protein>
<dbReference type="AlphaFoldDB" id="A0A061R4N1"/>
<feature type="non-terminal residue" evidence="2">
    <location>
        <position position="1"/>
    </location>
</feature>
<gene>
    <name evidence="2" type="ORF">TSPGSL018_15918</name>
</gene>
<organism evidence="2">
    <name type="scientific">Tetraselmis sp. GSL018</name>
    <dbReference type="NCBI Taxonomy" id="582737"/>
    <lineage>
        <taxon>Eukaryota</taxon>
        <taxon>Viridiplantae</taxon>
        <taxon>Chlorophyta</taxon>
        <taxon>core chlorophytes</taxon>
        <taxon>Chlorodendrophyceae</taxon>
        <taxon>Chlorodendrales</taxon>
        <taxon>Chlorodendraceae</taxon>
        <taxon>Tetraselmis</taxon>
    </lineage>
</organism>
<accession>A0A061R4N1</accession>
<proteinExistence type="predicted"/>
<feature type="region of interest" description="Disordered" evidence="1">
    <location>
        <begin position="30"/>
        <end position="72"/>
    </location>
</feature>